<dbReference type="KEGG" id="lmd:METH_22665"/>
<dbReference type="InterPro" id="IPR002514">
    <property type="entry name" value="Transposase_8"/>
</dbReference>
<geneLocation type="plasmid" evidence="2">
    <name>2</name>
</geneLocation>
<protein>
    <recommendedName>
        <fullName evidence="3">Transposase</fullName>
    </recommendedName>
</protein>
<organism evidence="1 2">
    <name type="scientific">Leisingera methylohalidivorans DSM 14336</name>
    <dbReference type="NCBI Taxonomy" id="999552"/>
    <lineage>
        <taxon>Bacteria</taxon>
        <taxon>Pseudomonadati</taxon>
        <taxon>Pseudomonadota</taxon>
        <taxon>Alphaproteobacteria</taxon>
        <taxon>Rhodobacterales</taxon>
        <taxon>Roseobacteraceae</taxon>
        <taxon>Leisingera</taxon>
    </lineage>
</organism>
<dbReference type="EMBL" id="CP006775">
    <property type="protein sequence ID" value="AHD03635.1"/>
    <property type="molecule type" value="Genomic_DNA"/>
</dbReference>
<name>V9W1U5_9RHOB</name>
<evidence type="ECO:0000313" key="2">
    <source>
        <dbReference type="Proteomes" id="UP000018780"/>
    </source>
</evidence>
<dbReference type="SUPFAM" id="SSF48295">
    <property type="entry name" value="TrpR-like"/>
    <property type="match status" value="1"/>
</dbReference>
<sequence length="101" mass="11113">MPSVGVNGATVSQVAQRHEIRRQQIYVWRYELRRKGLLTPDDATQFLPFDITSPPEPPGACAPEANLALIEVVLRNGRSLRVDAHVDAAVLTRLIQAVEAA</sequence>
<evidence type="ECO:0008006" key="3">
    <source>
        <dbReference type="Google" id="ProtNLM"/>
    </source>
</evidence>
<accession>V9W1U5</accession>
<dbReference type="HOGENOM" id="CLU_113764_1_2_5"/>
<dbReference type="GO" id="GO:0043565">
    <property type="term" value="F:sequence-specific DNA binding"/>
    <property type="evidence" value="ECO:0007669"/>
    <property type="project" value="InterPro"/>
</dbReference>
<reference evidence="1 2" key="1">
    <citation type="submission" date="2013-09" db="EMBL/GenBank/DDBJ databases">
        <authorList>
            <consortium name="DOE Joint Genome Institute"/>
            <person name="Klenk H.-P."/>
            <person name="Huntemann M."/>
            <person name="Han J."/>
            <person name="Chen A."/>
            <person name="Kyrpides N."/>
            <person name="Mavromatis K."/>
            <person name="Markowitz V."/>
            <person name="Palaniappan K."/>
            <person name="Ivanova N."/>
            <person name="Schaumberg A."/>
            <person name="Pati A."/>
            <person name="Liolios K."/>
            <person name="Nordberg H.P."/>
            <person name="Cantor M.N."/>
            <person name="Hua S.X."/>
            <person name="Woyke T."/>
        </authorList>
    </citation>
    <scope>NUCLEOTIDE SEQUENCE [LARGE SCALE GENOMIC DNA]</scope>
    <source>
        <strain evidence="1 2">DSM 14336</strain>
        <plasmid evidence="2">2</plasmid>
    </source>
</reference>
<proteinExistence type="predicted"/>
<keyword evidence="2" id="KW-1185">Reference proteome</keyword>
<gene>
    <name evidence="1" type="ORF">METH_22665</name>
</gene>
<dbReference type="GO" id="GO:0006313">
    <property type="term" value="P:DNA transposition"/>
    <property type="evidence" value="ECO:0007669"/>
    <property type="project" value="InterPro"/>
</dbReference>
<dbReference type="Pfam" id="PF01527">
    <property type="entry name" value="HTH_Tnp_1"/>
    <property type="match status" value="1"/>
</dbReference>
<evidence type="ECO:0000313" key="1">
    <source>
        <dbReference type="EMBL" id="AHD03635.1"/>
    </source>
</evidence>
<dbReference type="PATRIC" id="fig|999552.6.peg.4480"/>
<dbReference type="InterPro" id="IPR010921">
    <property type="entry name" value="Trp_repressor/repl_initiator"/>
</dbReference>
<keyword evidence="1" id="KW-0614">Plasmid</keyword>
<dbReference type="Proteomes" id="UP000018780">
    <property type="component" value="Plasmid unnamed2"/>
</dbReference>
<dbReference type="AlphaFoldDB" id="V9W1U5"/>
<dbReference type="GO" id="GO:0004803">
    <property type="term" value="F:transposase activity"/>
    <property type="evidence" value="ECO:0007669"/>
    <property type="project" value="InterPro"/>
</dbReference>